<dbReference type="AlphaFoldDB" id="A0A1H0I3A3"/>
<dbReference type="PROSITE" id="PS51123">
    <property type="entry name" value="OMPA_2"/>
    <property type="match status" value="1"/>
</dbReference>
<keyword evidence="3" id="KW-0812">Transmembrane</keyword>
<feature type="domain" description="OmpA-like" evidence="4">
    <location>
        <begin position="308"/>
        <end position="429"/>
    </location>
</feature>
<sequence length="432" mass="46967">MNLNDPYGAGQDADRTILLPNPGGRRNTAPDTAYRVHQAVEPMALNGQGLNPLVRAANPLLDLVVPLRSTNTAPDMDLLRERLVTAMKHFEAQARASRIESETVAAARYALCTLVDETISSTPWGAGVWSTRSLLVTFHNEAWGGEKFFVILQRLSQDAARHVDVLELLYLCIALGLEGRYRVIEQGSEQLSHLRERLFGLIRQQRGLQEQDLSPHWRGTATEQRSMLRLLPLWVLAAVAAVLLVTLQLTFNGLLNHRSDPVFAQMGAVRVVSPLPPVVAPITPPPVRVSGFLAAEIAEGLVSVKESADRSVITLRGDGVFDSGSAEAAKAFEPLLTRIGQALASQPGAVVVVGHTDNVRPSASARLSSNFDLSLARAKTVARLLAEQAGPAQRYRTEGRGETEPLVENDTPANRARNRRVDITLLVPAQAQ</sequence>
<dbReference type="GO" id="GO:0016020">
    <property type="term" value="C:membrane"/>
    <property type="evidence" value="ECO:0007669"/>
    <property type="project" value="UniProtKB-UniRule"/>
</dbReference>
<feature type="transmembrane region" description="Helical" evidence="3">
    <location>
        <begin position="230"/>
        <end position="251"/>
    </location>
</feature>
<dbReference type="EMBL" id="LT629709">
    <property type="protein sequence ID" value="SDO25859.1"/>
    <property type="molecule type" value="Genomic_DNA"/>
</dbReference>
<accession>A0A1H0I3A3</accession>
<evidence type="ECO:0000259" key="4">
    <source>
        <dbReference type="PROSITE" id="PS51123"/>
    </source>
</evidence>
<keyword evidence="1 3" id="KW-0472">Membrane</keyword>
<evidence type="ECO:0000256" key="3">
    <source>
        <dbReference type="SAM" id="Phobius"/>
    </source>
</evidence>
<evidence type="ECO:0000256" key="1">
    <source>
        <dbReference type="PROSITE-ProRule" id="PRU00473"/>
    </source>
</evidence>
<gene>
    <name evidence="5" type="ORF">SAMN04490202_0349</name>
</gene>
<dbReference type="PANTHER" id="PTHR38033:SF1">
    <property type="entry name" value="DOTU FAMILY TYPE IV_VI SECRETION SYSTEM PROTEIN"/>
    <property type="match status" value="1"/>
</dbReference>
<dbReference type="InterPro" id="IPR038522">
    <property type="entry name" value="T4/T6SS_DotU_sf"/>
</dbReference>
<dbReference type="NCBIfam" id="TIGR03349">
    <property type="entry name" value="IV_VI_DotU"/>
    <property type="match status" value="1"/>
</dbReference>
<feature type="region of interest" description="Disordered" evidence="2">
    <location>
        <begin position="391"/>
        <end position="410"/>
    </location>
</feature>
<dbReference type="InterPro" id="IPR017733">
    <property type="entry name" value="OmpA-like_dom_proteobacteria"/>
</dbReference>
<reference evidence="5 6" key="1">
    <citation type="submission" date="2016-10" db="EMBL/GenBank/DDBJ databases">
        <authorList>
            <person name="de Groot N.N."/>
        </authorList>
    </citation>
    <scope>NUCLEOTIDE SEQUENCE [LARGE SCALE GENOMIC DNA]</scope>
    <source>
        <strain evidence="5 6">BS3776</strain>
    </source>
</reference>
<evidence type="ECO:0000313" key="5">
    <source>
        <dbReference type="EMBL" id="SDO25859.1"/>
    </source>
</evidence>
<dbReference type="InterPro" id="IPR036737">
    <property type="entry name" value="OmpA-like_sf"/>
</dbReference>
<feature type="region of interest" description="Disordered" evidence="2">
    <location>
        <begin position="1"/>
        <end position="28"/>
    </location>
</feature>
<dbReference type="CDD" id="cd07185">
    <property type="entry name" value="OmpA_C-like"/>
    <property type="match status" value="1"/>
</dbReference>
<dbReference type="NCBIfam" id="NF038228">
    <property type="entry name" value="IcmH_DotU_IVB"/>
    <property type="match status" value="1"/>
</dbReference>
<evidence type="ECO:0000313" key="6">
    <source>
        <dbReference type="Proteomes" id="UP000198549"/>
    </source>
</evidence>
<proteinExistence type="predicted"/>
<dbReference type="InterPro" id="IPR006665">
    <property type="entry name" value="OmpA-like"/>
</dbReference>
<name>A0A1H0I3A3_PSERE</name>
<dbReference type="RefSeq" id="WP_231977903.1">
    <property type="nucleotide sequence ID" value="NZ_LT629709.1"/>
</dbReference>
<organism evidence="5 6">
    <name type="scientific">Pseudomonas reinekei</name>
    <dbReference type="NCBI Taxonomy" id="395598"/>
    <lineage>
        <taxon>Bacteria</taxon>
        <taxon>Pseudomonadati</taxon>
        <taxon>Pseudomonadota</taxon>
        <taxon>Gammaproteobacteria</taxon>
        <taxon>Pseudomonadales</taxon>
        <taxon>Pseudomonadaceae</taxon>
        <taxon>Pseudomonas</taxon>
    </lineage>
</organism>
<keyword evidence="3" id="KW-1133">Transmembrane helix</keyword>
<protein>
    <submittedName>
        <fullName evidence="5">Type VI secretion system protein ImpK</fullName>
    </submittedName>
</protein>
<dbReference type="Pfam" id="PF09850">
    <property type="entry name" value="DotU"/>
    <property type="match status" value="1"/>
</dbReference>
<dbReference type="PANTHER" id="PTHR38033">
    <property type="entry name" value="MEMBRANE PROTEIN-RELATED"/>
    <property type="match status" value="1"/>
</dbReference>
<dbReference type="Gene3D" id="1.25.40.590">
    <property type="entry name" value="Type IV / VI secretion system, DotU"/>
    <property type="match status" value="1"/>
</dbReference>
<dbReference type="SUPFAM" id="SSF103088">
    <property type="entry name" value="OmpA-like"/>
    <property type="match status" value="1"/>
</dbReference>
<dbReference type="Gene3D" id="3.30.1330.60">
    <property type="entry name" value="OmpA-like domain"/>
    <property type="match status" value="1"/>
</dbReference>
<dbReference type="NCBIfam" id="TIGR03350">
    <property type="entry name" value="type_VI_ompA"/>
    <property type="match status" value="1"/>
</dbReference>
<dbReference type="Pfam" id="PF00691">
    <property type="entry name" value="OmpA"/>
    <property type="match status" value="1"/>
</dbReference>
<evidence type="ECO:0000256" key="2">
    <source>
        <dbReference type="SAM" id="MobiDB-lite"/>
    </source>
</evidence>
<dbReference type="InterPro" id="IPR017732">
    <property type="entry name" value="T4/T6SS_DotU"/>
</dbReference>
<dbReference type="Proteomes" id="UP000198549">
    <property type="component" value="Chromosome I"/>
</dbReference>